<comment type="caution">
    <text evidence="2">The sequence shown here is derived from an EMBL/GenBank/DDBJ whole genome shotgun (WGS) entry which is preliminary data.</text>
</comment>
<dbReference type="AlphaFoldDB" id="A0A9N9AU95"/>
<protein>
    <submittedName>
        <fullName evidence="2">3314_t:CDS:1</fullName>
    </submittedName>
</protein>
<organism evidence="2 3">
    <name type="scientific">Acaulospora morrowiae</name>
    <dbReference type="NCBI Taxonomy" id="94023"/>
    <lineage>
        <taxon>Eukaryota</taxon>
        <taxon>Fungi</taxon>
        <taxon>Fungi incertae sedis</taxon>
        <taxon>Mucoromycota</taxon>
        <taxon>Glomeromycotina</taxon>
        <taxon>Glomeromycetes</taxon>
        <taxon>Diversisporales</taxon>
        <taxon>Acaulosporaceae</taxon>
        <taxon>Acaulospora</taxon>
    </lineage>
</organism>
<gene>
    <name evidence="2" type="ORF">AMORRO_LOCUS5206</name>
</gene>
<accession>A0A9N9AU95</accession>
<keyword evidence="1" id="KW-0812">Transmembrane</keyword>
<reference evidence="2" key="1">
    <citation type="submission" date="2021-06" db="EMBL/GenBank/DDBJ databases">
        <authorList>
            <person name="Kallberg Y."/>
            <person name="Tangrot J."/>
            <person name="Rosling A."/>
        </authorList>
    </citation>
    <scope>NUCLEOTIDE SEQUENCE</scope>
    <source>
        <strain evidence="2">CL551</strain>
    </source>
</reference>
<dbReference type="Proteomes" id="UP000789342">
    <property type="component" value="Unassembled WGS sequence"/>
</dbReference>
<evidence type="ECO:0000313" key="3">
    <source>
        <dbReference type="Proteomes" id="UP000789342"/>
    </source>
</evidence>
<feature type="non-terminal residue" evidence="2">
    <location>
        <position position="111"/>
    </location>
</feature>
<evidence type="ECO:0000256" key="1">
    <source>
        <dbReference type="SAM" id="Phobius"/>
    </source>
</evidence>
<proteinExistence type="predicted"/>
<evidence type="ECO:0000313" key="2">
    <source>
        <dbReference type="EMBL" id="CAG8542770.1"/>
    </source>
</evidence>
<sequence length="111" mass="12361">AYDQRSDNTSFMVLSTSLFFFLFPKMLLCVWGLLACWAKATKSPKLILGDRPIRAKFIKFAYCYVIKKYNDSNPFTEDSPAIADPKSEASLGNNMRHGLALNGPGSAYSLP</sequence>
<keyword evidence="1" id="KW-1133">Transmembrane helix</keyword>
<dbReference type="EMBL" id="CAJVPV010003071">
    <property type="protein sequence ID" value="CAG8542770.1"/>
    <property type="molecule type" value="Genomic_DNA"/>
</dbReference>
<feature type="transmembrane region" description="Helical" evidence="1">
    <location>
        <begin position="12"/>
        <end position="38"/>
    </location>
</feature>
<keyword evidence="3" id="KW-1185">Reference proteome</keyword>
<keyword evidence="1" id="KW-0472">Membrane</keyword>
<name>A0A9N9AU95_9GLOM</name>